<dbReference type="RefSeq" id="WP_200465005.1">
    <property type="nucleotide sequence ID" value="NZ_JAENRR010000021.1"/>
</dbReference>
<proteinExistence type="predicted"/>
<dbReference type="Pfam" id="PF11751">
    <property type="entry name" value="PorP_SprF"/>
    <property type="match status" value="1"/>
</dbReference>
<accession>A0ABS1HJJ8</accession>
<keyword evidence="2" id="KW-1185">Reference proteome</keyword>
<evidence type="ECO:0000313" key="1">
    <source>
        <dbReference type="EMBL" id="MBK3517775.1"/>
    </source>
</evidence>
<reference evidence="1 2" key="1">
    <citation type="submission" date="2021-01" db="EMBL/GenBank/DDBJ databases">
        <title>Carboxyliciviraga sp.nov., isolated from coastal sediments.</title>
        <authorList>
            <person name="Lu D."/>
            <person name="Zhang T."/>
        </authorList>
    </citation>
    <scope>NUCLEOTIDE SEQUENCE [LARGE SCALE GENOMIC DNA]</scope>
    <source>
        <strain evidence="1 2">N1Y132</strain>
    </source>
</reference>
<name>A0ABS1HJJ8_9BACT</name>
<comment type="caution">
    <text evidence="1">The sequence shown here is derived from an EMBL/GenBank/DDBJ whole genome shotgun (WGS) entry which is preliminary data.</text>
</comment>
<evidence type="ECO:0000313" key="2">
    <source>
        <dbReference type="Proteomes" id="UP000605676"/>
    </source>
</evidence>
<sequence>MKKLILLFVLLCILTMGKAQKYYITNQYLYDLYLMNPAGAGYYKGCYEFSGYYQKQWFGMDKAPTTQVLSYQGPVTESLGLGSYFYNDQNGFYSEMGFQTSLSYEVMFSKKRRRTASMTFGMSLNAEQSSVDQTQLTDGAILDPVLSGANESGWGFNANAGILFKYNDYHFGFSVTNILPQNNPMYLNDNEPALTSDIHIHAGTEYKLGDRDIFLEPMIMYRRNMLVDSKLDMSVKGFFPTPDPNLSLWGLVSYRRTMDHQFGKSLGMAITGGVQLNNLLVGLEYQLGLTGAQLDYGSSYQLVCKYRICKDKSKGSIPCSERNRNKRNKAIKRLNAKR</sequence>
<dbReference type="Proteomes" id="UP000605676">
    <property type="component" value="Unassembled WGS sequence"/>
</dbReference>
<protein>
    <submittedName>
        <fullName evidence="1">PorP/SprF family type IX secretion system membrane protein</fullName>
    </submittedName>
</protein>
<dbReference type="InterPro" id="IPR019861">
    <property type="entry name" value="PorP/SprF_Bacteroidetes"/>
</dbReference>
<organism evidence="1 2">
    <name type="scientific">Carboxylicivirga marina</name>
    <dbReference type="NCBI Taxonomy" id="2800988"/>
    <lineage>
        <taxon>Bacteria</taxon>
        <taxon>Pseudomonadati</taxon>
        <taxon>Bacteroidota</taxon>
        <taxon>Bacteroidia</taxon>
        <taxon>Marinilabiliales</taxon>
        <taxon>Marinilabiliaceae</taxon>
        <taxon>Carboxylicivirga</taxon>
    </lineage>
</organism>
<gene>
    <name evidence="1" type="ORF">JIV24_10570</name>
</gene>
<dbReference type="NCBIfam" id="TIGR03519">
    <property type="entry name" value="T9SS_PorP_fam"/>
    <property type="match status" value="1"/>
</dbReference>
<dbReference type="EMBL" id="JAENRR010000021">
    <property type="protein sequence ID" value="MBK3517775.1"/>
    <property type="molecule type" value="Genomic_DNA"/>
</dbReference>